<dbReference type="OrthoDB" id="4394845at2"/>
<evidence type="ECO:0000313" key="2">
    <source>
        <dbReference type="EMBL" id="RDB67102.1"/>
    </source>
</evidence>
<feature type="transmembrane region" description="Helical" evidence="1">
    <location>
        <begin position="118"/>
        <end position="138"/>
    </location>
</feature>
<feature type="transmembrane region" description="Helical" evidence="1">
    <location>
        <begin position="188"/>
        <end position="209"/>
    </location>
</feature>
<feature type="transmembrane region" description="Helical" evidence="1">
    <location>
        <begin position="48"/>
        <end position="68"/>
    </location>
</feature>
<name>A0A369M6P1_9ACTN</name>
<feature type="transmembrane region" description="Helical" evidence="1">
    <location>
        <begin position="150"/>
        <end position="176"/>
    </location>
</feature>
<dbReference type="GO" id="GO:0009390">
    <property type="term" value="C:dimethyl sulfoxide reductase complex"/>
    <property type="evidence" value="ECO:0007669"/>
    <property type="project" value="TreeGrafter"/>
</dbReference>
<proteinExistence type="predicted"/>
<evidence type="ECO:0000313" key="3">
    <source>
        <dbReference type="Proteomes" id="UP000254000"/>
    </source>
</evidence>
<sequence>MEAAFAELPLALFTTLAPMGAGAFIALALAFFTTTFTDDQVKKIDRMTLIPLVVVLVGFAASFFHLASPLHAAGVFAGIGSSPLSNEILVGSLFVVLALVYVILALAGKLSGAARKGLVAVVAVAAAVFACFTGMAYMMETIASWNSPLVVVQLLGFALLGGMPLGTLVLGLAGALPDALKGSFKTAGIVVAAAGAVLAIGGFCVQVMGVGGMENALVSGADLVADVTIYLAVAVASLVLAAAGTVAALLGKSPVAMAGFGAVMAVIGIFVARLVFYAVQLSVGLSF</sequence>
<dbReference type="RefSeq" id="WP_015539091.1">
    <property type="nucleotide sequence ID" value="NZ_CABMMS010000001.1"/>
</dbReference>
<dbReference type="Proteomes" id="UP000254000">
    <property type="component" value="Unassembled WGS sequence"/>
</dbReference>
<dbReference type="GeneID" id="78358345"/>
<dbReference type="Pfam" id="PF04976">
    <property type="entry name" value="DmsC"/>
    <property type="match status" value="1"/>
</dbReference>
<feature type="transmembrane region" description="Helical" evidence="1">
    <location>
        <begin position="88"/>
        <end position="106"/>
    </location>
</feature>
<keyword evidence="1" id="KW-0472">Membrane</keyword>
<reference evidence="2 3" key="1">
    <citation type="journal article" date="2018" name="Elife">
        <title>Discovery and characterization of a prevalent human gut bacterial enzyme sufficient for the inactivation of a family of plant toxins.</title>
        <authorList>
            <person name="Koppel N."/>
            <person name="Bisanz J.E."/>
            <person name="Pandelia M.E."/>
            <person name="Turnbaugh P.J."/>
            <person name="Balskus E.P."/>
        </authorList>
    </citation>
    <scope>NUCLEOTIDE SEQUENCE [LARGE SCALE GENOMIC DNA]</scope>
    <source>
        <strain evidence="2 3">3C</strain>
    </source>
</reference>
<dbReference type="GO" id="GO:0019645">
    <property type="term" value="P:anaerobic electron transport chain"/>
    <property type="evidence" value="ECO:0007669"/>
    <property type="project" value="InterPro"/>
</dbReference>
<keyword evidence="1" id="KW-0812">Transmembrane</keyword>
<feature type="transmembrane region" description="Helical" evidence="1">
    <location>
        <begin position="229"/>
        <end position="250"/>
    </location>
</feature>
<organism evidence="2 3">
    <name type="scientific">Gordonibacter pamelaeae</name>
    <dbReference type="NCBI Taxonomy" id="471189"/>
    <lineage>
        <taxon>Bacteria</taxon>
        <taxon>Bacillati</taxon>
        <taxon>Actinomycetota</taxon>
        <taxon>Coriobacteriia</taxon>
        <taxon>Eggerthellales</taxon>
        <taxon>Eggerthellaceae</taxon>
        <taxon>Gordonibacter</taxon>
    </lineage>
</organism>
<feature type="transmembrane region" description="Helical" evidence="1">
    <location>
        <begin position="12"/>
        <end position="36"/>
    </location>
</feature>
<dbReference type="EMBL" id="PPTS01000001">
    <property type="protein sequence ID" value="RDB67102.1"/>
    <property type="molecule type" value="Genomic_DNA"/>
</dbReference>
<accession>A0A369M6P1</accession>
<evidence type="ECO:0000256" key="1">
    <source>
        <dbReference type="SAM" id="Phobius"/>
    </source>
</evidence>
<comment type="caution">
    <text evidence="2">The sequence shown here is derived from an EMBL/GenBank/DDBJ whole genome shotgun (WGS) entry which is preliminary data.</text>
</comment>
<dbReference type="AlphaFoldDB" id="A0A369M6P1"/>
<dbReference type="InterPro" id="IPR007059">
    <property type="entry name" value="DmsC"/>
</dbReference>
<dbReference type="GO" id="GO:0005886">
    <property type="term" value="C:plasma membrane"/>
    <property type="evidence" value="ECO:0007669"/>
    <property type="project" value="TreeGrafter"/>
</dbReference>
<feature type="transmembrane region" description="Helical" evidence="1">
    <location>
        <begin position="257"/>
        <end position="279"/>
    </location>
</feature>
<gene>
    <name evidence="2" type="ORF">C1877_01275</name>
</gene>
<protein>
    <submittedName>
        <fullName evidence="2">DMSO reductase</fullName>
    </submittedName>
</protein>
<dbReference type="GO" id="GO:0009389">
    <property type="term" value="F:dimethyl sulfoxide reductase activity"/>
    <property type="evidence" value="ECO:0007669"/>
    <property type="project" value="TreeGrafter"/>
</dbReference>
<dbReference type="PANTHER" id="PTHR38095:SF2">
    <property type="entry name" value="ANAEROBIC DIMETHYL SULFOXIDE REDUCTASE CHAIN C"/>
    <property type="match status" value="1"/>
</dbReference>
<keyword evidence="3" id="KW-1185">Reference proteome</keyword>
<keyword evidence="1" id="KW-1133">Transmembrane helix</keyword>
<dbReference type="PANTHER" id="PTHR38095">
    <property type="entry name" value="ANAEROBIC DIMETHYL SULFOXIDE REDUCTASE CHAIN YNFH"/>
    <property type="match status" value="1"/>
</dbReference>